<dbReference type="InterPro" id="IPR019412">
    <property type="entry name" value="IML2/TPR_39"/>
</dbReference>
<feature type="compositionally biased region" description="Polar residues" evidence="1">
    <location>
        <begin position="98"/>
        <end position="114"/>
    </location>
</feature>
<dbReference type="Pfam" id="PF10300">
    <property type="entry name" value="Iml2-TPR_39"/>
    <property type="match status" value="1"/>
</dbReference>
<evidence type="ECO:0000313" key="3">
    <source>
        <dbReference type="EMBL" id="PWN22021.1"/>
    </source>
</evidence>
<dbReference type="GO" id="GO:0005634">
    <property type="term" value="C:nucleus"/>
    <property type="evidence" value="ECO:0007669"/>
    <property type="project" value="TreeGrafter"/>
</dbReference>
<feature type="region of interest" description="Disordered" evidence="1">
    <location>
        <begin position="410"/>
        <end position="581"/>
    </location>
</feature>
<accession>A0A316UC37</accession>
<dbReference type="GeneID" id="37015418"/>
<feature type="compositionally biased region" description="Polar residues" evidence="1">
    <location>
        <begin position="309"/>
        <end position="320"/>
    </location>
</feature>
<dbReference type="SUPFAM" id="SSF48452">
    <property type="entry name" value="TPR-like"/>
    <property type="match status" value="1"/>
</dbReference>
<keyword evidence="2" id="KW-1133">Transmembrane helix</keyword>
<protein>
    <submittedName>
        <fullName evidence="3">Uncharacterized protein</fullName>
    </submittedName>
</protein>
<keyword evidence="2" id="KW-0472">Membrane</keyword>
<dbReference type="GO" id="GO:0005741">
    <property type="term" value="C:mitochondrial outer membrane"/>
    <property type="evidence" value="ECO:0007669"/>
    <property type="project" value="TreeGrafter"/>
</dbReference>
<name>A0A316UC37_9BASI</name>
<dbReference type="GO" id="GO:0005829">
    <property type="term" value="C:cytosol"/>
    <property type="evidence" value="ECO:0007669"/>
    <property type="project" value="TreeGrafter"/>
</dbReference>
<feature type="compositionally biased region" description="Basic and acidic residues" evidence="1">
    <location>
        <begin position="412"/>
        <end position="424"/>
    </location>
</feature>
<dbReference type="AlphaFoldDB" id="A0A316UC37"/>
<dbReference type="PANTHER" id="PTHR31859">
    <property type="entry name" value="TETRATRICOPEPTIDE REPEAT PROTEIN 39 FAMILY MEMBER"/>
    <property type="match status" value="1"/>
</dbReference>
<feature type="compositionally biased region" description="Low complexity" evidence="1">
    <location>
        <begin position="1"/>
        <end position="15"/>
    </location>
</feature>
<dbReference type="OrthoDB" id="43460at2759"/>
<feature type="region of interest" description="Disordered" evidence="1">
    <location>
        <begin position="1"/>
        <end position="391"/>
    </location>
</feature>
<keyword evidence="4" id="KW-1185">Reference proteome</keyword>
<dbReference type="EMBL" id="KZ819324">
    <property type="protein sequence ID" value="PWN22021.1"/>
    <property type="molecule type" value="Genomic_DNA"/>
</dbReference>
<feature type="transmembrane region" description="Helical" evidence="2">
    <location>
        <begin position="845"/>
        <end position="865"/>
    </location>
</feature>
<proteinExistence type="predicted"/>
<feature type="compositionally biased region" description="Basic and acidic residues" evidence="1">
    <location>
        <begin position="565"/>
        <end position="580"/>
    </location>
</feature>
<feature type="compositionally biased region" description="Low complexity" evidence="1">
    <location>
        <begin position="483"/>
        <end position="493"/>
    </location>
</feature>
<evidence type="ECO:0000313" key="4">
    <source>
        <dbReference type="Proteomes" id="UP000245942"/>
    </source>
</evidence>
<feature type="compositionally biased region" description="Acidic residues" evidence="1">
    <location>
        <begin position="440"/>
        <end position="465"/>
    </location>
</feature>
<evidence type="ECO:0000256" key="2">
    <source>
        <dbReference type="SAM" id="Phobius"/>
    </source>
</evidence>
<sequence length="1213" mass="131230">MASKISIPSSSYESDTPSKRNRRSILSSMSPSKSETNGLVANGDSQSQLPSPASPRSTDSVLRAQKSGSTSNGTANGNGVASPTNGAAPALKTGWGNGISNQNGQAKTNGTAQGNLEVPSGGLGGLRRRMSNLSINSQRSQDDRASIRSKQSASHKDAISSFIRRRSTRGGSEPPEAHMADDNESIASKGGEPTRKSSFMRKRTLSSTTSRMKLGKFGGRGKRNGEAADGEELSPSPTNGSIHTGSVNVGNGRPNSVQAGSGGSQMNSGPSIASDDMDNDAPKASRSSILRDSRRPVGYPGAKNKGPTGLSTESPATNTPAADVRRAQQGKGAPLILRSEANNRSSVHTEPAPRSPEPAETNKPQRVGSSRAKSKSTQQSPKKEQSAEQQRGYIGAATAAVGGLLGFAGAHEANKNDDGYHSESDGSEDEFHDAELGDIREDDEEQDTSGEGDDSEAEQEDEEEEAQRPPPRSPTSKQSAYARAGRSRGVSESSGRDEKRSSKSKKGSAISSRRTGSPEQMDEATANPSAAPTRLKGTSAAKRRAGSAPVEGAEEDGPSSTPSDAKAKKETPAEVKEKSARVAKMGYDDVKEDTEEMRDDIETARGALHLFLNSRMIEAEDIIKTKADYRMYYALGNCLIATMKGFMTFEPEDLATAISYCKDAMHIAHLLRKPSNTVANFGRFVRGSGHSPSAFASMTPVQRHAELVYVEAQLLKSCLGIVYSGDFFGFVAEALHMRNAYGVYRSLAKYVDTADGKASGNQDEDIDEDFRSGVYLGSGLITMILGLLPGKILGLMSAFGYEGDTKAGLKTLMRAGGWKASGQDRPAIGIKDEGIRRSVCDMGILLFHLVVSVFIPVTGVDIPFADRILHYHLKRYPNGVFFLYFSGRLYSTQARCEKAIKQYAAARDAQEEYIQLKHISWWDASLCHMSLAQWRKAQTCFDVLLKESNWSKCVYTYGVAANMAQADEEEAADGTGGAAKGKSKSEAADLFSKVPGLMQRIAGKSIPMEKFVAKKATKFNKQRRLLLPAVEFSYIYHCLSNAPRYALTDEHLVMISDALSDLNEHESSPSSYHSGENEFWDDFCLAHFLRGVVLRHIATPESHAKSDPRDEENSIPREEAQEQALLSFQTVLENGHRITTDHYIIYFSHYELGRLHADMEDYGDAKKELDLVLSGKLLEDKGTRKGNHKYGMQNMALLRSNGALNNLKQQGHV</sequence>
<keyword evidence="2" id="KW-0812">Transmembrane</keyword>
<dbReference type="InterPro" id="IPR011990">
    <property type="entry name" value="TPR-like_helical_dom_sf"/>
</dbReference>
<organism evidence="3 4">
    <name type="scientific">Pseudomicrostroma glucosiphilum</name>
    <dbReference type="NCBI Taxonomy" id="1684307"/>
    <lineage>
        <taxon>Eukaryota</taxon>
        <taxon>Fungi</taxon>
        <taxon>Dikarya</taxon>
        <taxon>Basidiomycota</taxon>
        <taxon>Ustilaginomycotina</taxon>
        <taxon>Exobasidiomycetes</taxon>
        <taxon>Microstromatales</taxon>
        <taxon>Microstromatales incertae sedis</taxon>
        <taxon>Pseudomicrostroma</taxon>
    </lineage>
</organism>
<reference evidence="3 4" key="1">
    <citation type="journal article" date="2018" name="Mol. Biol. Evol.">
        <title>Broad Genomic Sampling Reveals a Smut Pathogenic Ancestry of the Fungal Clade Ustilaginomycotina.</title>
        <authorList>
            <person name="Kijpornyongpan T."/>
            <person name="Mondo S.J."/>
            <person name="Barry K."/>
            <person name="Sandor L."/>
            <person name="Lee J."/>
            <person name="Lipzen A."/>
            <person name="Pangilinan J."/>
            <person name="LaButti K."/>
            <person name="Hainaut M."/>
            <person name="Henrissat B."/>
            <person name="Grigoriev I.V."/>
            <person name="Spatafora J.W."/>
            <person name="Aime M.C."/>
        </authorList>
    </citation>
    <scope>NUCLEOTIDE SEQUENCE [LARGE SCALE GENOMIC DNA]</scope>
    <source>
        <strain evidence="3 4">MCA 4718</strain>
    </source>
</reference>
<dbReference type="PANTHER" id="PTHR31859:SF1">
    <property type="entry name" value="TETRATRICOPEPTIDE REPEAT PROTEIN 39C"/>
    <property type="match status" value="1"/>
</dbReference>
<feature type="compositionally biased region" description="Polar residues" evidence="1">
    <location>
        <begin position="235"/>
        <end position="271"/>
    </location>
</feature>
<gene>
    <name evidence="3" type="ORF">BCV69DRAFT_289904</name>
</gene>
<evidence type="ECO:0000256" key="1">
    <source>
        <dbReference type="SAM" id="MobiDB-lite"/>
    </source>
</evidence>
<dbReference type="Proteomes" id="UP000245942">
    <property type="component" value="Unassembled WGS sequence"/>
</dbReference>
<feature type="compositionally biased region" description="Low complexity" evidence="1">
    <location>
        <begin position="67"/>
        <end position="82"/>
    </location>
</feature>
<feature type="compositionally biased region" description="Polar residues" evidence="1">
    <location>
        <begin position="24"/>
        <end position="60"/>
    </location>
</feature>
<dbReference type="RefSeq" id="XP_025349181.1">
    <property type="nucleotide sequence ID" value="XM_025493684.1"/>
</dbReference>